<evidence type="ECO:0000313" key="3">
    <source>
        <dbReference type="Proteomes" id="UP000051677"/>
    </source>
</evidence>
<comment type="caution">
    <text evidence="2">The sequence shown here is derived from an EMBL/GenBank/DDBJ whole genome shotgun (WGS) entry which is preliminary data.</text>
</comment>
<dbReference type="EMBL" id="LKTM01000023">
    <property type="protein sequence ID" value="KQH80508.1"/>
    <property type="molecule type" value="Genomic_DNA"/>
</dbReference>
<dbReference type="Pfam" id="PF00934">
    <property type="entry name" value="PE"/>
    <property type="match status" value="1"/>
</dbReference>
<name>A0A0Q2XH22_MYCGO</name>
<evidence type="ECO:0000313" key="2">
    <source>
        <dbReference type="EMBL" id="KQH80508.1"/>
    </source>
</evidence>
<protein>
    <recommendedName>
        <fullName evidence="1">PE domain-containing protein</fullName>
    </recommendedName>
</protein>
<dbReference type="Proteomes" id="UP000051677">
    <property type="component" value="Unassembled WGS sequence"/>
</dbReference>
<dbReference type="InterPro" id="IPR000084">
    <property type="entry name" value="PE-PGRS_N"/>
</dbReference>
<gene>
    <name evidence="2" type="ORF">AO501_07940</name>
</gene>
<dbReference type="AlphaFoldDB" id="A0A0Q2XH22"/>
<dbReference type="SUPFAM" id="SSF140459">
    <property type="entry name" value="PE/PPE dimer-like"/>
    <property type="match status" value="1"/>
</dbReference>
<accession>A0A0Q2XH22</accession>
<dbReference type="Gene3D" id="1.10.287.850">
    <property type="entry name" value="HP0062-like domain"/>
    <property type="match status" value="1"/>
</dbReference>
<proteinExistence type="predicted"/>
<organism evidence="2 3">
    <name type="scientific">Mycobacterium gordonae</name>
    <dbReference type="NCBI Taxonomy" id="1778"/>
    <lineage>
        <taxon>Bacteria</taxon>
        <taxon>Bacillati</taxon>
        <taxon>Actinomycetota</taxon>
        <taxon>Actinomycetes</taxon>
        <taxon>Mycobacteriales</taxon>
        <taxon>Mycobacteriaceae</taxon>
        <taxon>Mycobacterium</taxon>
    </lineage>
</organism>
<feature type="domain" description="PE" evidence="1">
    <location>
        <begin position="3"/>
        <end position="92"/>
    </location>
</feature>
<evidence type="ECO:0000259" key="1">
    <source>
        <dbReference type="Pfam" id="PF00934"/>
    </source>
</evidence>
<sequence length="118" mass="11809">MSVVVIPEWLNAAASDVAGVGAAVGAANTAAMGPTTGLLAAAEDEVSAAVAVLFSTHGLGYQVLSAQVSAFHEQFVHALAGASGAYLAAEAAPHRCTGGSKAFWMRSTPPPRCCWGVP</sequence>
<dbReference type="InterPro" id="IPR038332">
    <property type="entry name" value="PPE_sf"/>
</dbReference>
<reference evidence="2 3" key="1">
    <citation type="submission" date="2015-10" db="EMBL/GenBank/DDBJ databases">
        <title>Mycobacterium gordonae draft genome assembly.</title>
        <authorList>
            <person name="Ustinova V."/>
            <person name="Smirnova T."/>
            <person name="Blagodatskikh K."/>
            <person name="Varlamov D."/>
            <person name="Larionova E."/>
            <person name="Chernousova L."/>
        </authorList>
    </citation>
    <scope>NUCLEOTIDE SEQUENCE [LARGE SCALE GENOMIC DNA]</scope>
    <source>
        <strain evidence="2 3">CTRI 14-8773</strain>
    </source>
</reference>